<reference evidence="2" key="1">
    <citation type="submission" date="2020-02" db="EMBL/GenBank/DDBJ databases">
        <authorList>
            <person name="Meier V. D."/>
        </authorList>
    </citation>
    <scope>NUCLEOTIDE SEQUENCE</scope>
    <source>
        <strain evidence="2">AVDCRST_MAG67</strain>
    </source>
</reference>
<evidence type="ECO:0000256" key="1">
    <source>
        <dbReference type="SAM" id="MobiDB-lite"/>
    </source>
</evidence>
<dbReference type="EMBL" id="CADCVQ010000009">
    <property type="protein sequence ID" value="CAA9472075.1"/>
    <property type="molecule type" value="Genomic_DNA"/>
</dbReference>
<feature type="compositionally biased region" description="Basic residues" evidence="1">
    <location>
        <begin position="140"/>
        <end position="152"/>
    </location>
</feature>
<feature type="non-terminal residue" evidence="2">
    <location>
        <position position="1"/>
    </location>
</feature>
<dbReference type="AlphaFoldDB" id="A0A6J4RF30"/>
<feature type="compositionally biased region" description="Basic and acidic residues" evidence="1">
    <location>
        <begin position="180"/>
        <end position="191"/>
    </location>
</feature>
<feature type="compositionally biased region" description="Basic and acidic residues" evidence="1">
    <location>
        <begin position="126"/>
        <end position="139"/>
    </location>
</feature>
<feature type="non-terminal residue" evidence="2">
    <location>
        <position position="191"/>
    </location>
</feature>
<evidence type="ECO:0000313" key="2">
    <source>
        <dbReference type="EMBL" id="CAA9472075.1"/>
    </source>
</evidence>
<feature type="region of interest" description="Disordered" evidence="1">
    <location>
        <begin position="1"/>
        <end position="91"/>
    </location>
</feature>
<feature type="compositionally biased region" description="Basic and acidic residues" evidence="1">
    <location>
        <begin position="108"/>
        <end position="119"/>
    </location>
</feature>
<proteinExistence type="predicted"/>
<accession>A0A6J4RF30</accession>
<gene>
    <name evidence="2" type="ORF">AVDCRST_MAG67-268</name>
</gene>
<sequence length="191" mass="20798">VNHRSPAAASRCPPQPREGPRGGGGRVCREWPRGAGRGHRAPRERRRGHRLPALSDEGGACRGAGRRALQQVGRDRRGGAAGAGRPVGGLRCSDLAVGERRRHRCRVVRDHGRSADRRAGGLVRADAPRGGDDDADRARAGGRGHARRCDRRRHQDDHVRLRTRRSGSARRQPDAVAALPRDRARRPADAV</sequence>
<organism evidence="2">
    <name type="scientific">uncultured Solirubrobacteraceae bacterium</name>
    <dbReference type="NCBI Taxonomy" id="1162706"/>
    <lineage>
        <taxon>Bacteria</taxon>
        <taxon>Bacillati</taxon>
        <taxon>Actinomycetota</taxon>
        <taxon>Thermoleophilia</taxon>
        <taxon>Solirubrobacterales</taxon>
        <taxon>Solirubrobacteraceae</taxon>
        <taxon>environmental samples</taxon>
    </lineage>
</organism>
<protein>
    <submittedName>
        <fullName evidence="2">Transcriptional regulator, AcrR family</fullName>
    </submittedName>
</protein>
<feature type="compositionally biased region" description="Basic residues" evidence="1">
    <location>
        <begin position="36"/>
        <end position="50"/>
    </location>
</feature>
<feature type="region of interest" description="Disordered" evidence="1">
    <location>
        <begin position="108"/>
        <end position="191"/>
    </location>
</feature>
<name>A0A6J4RF30_9ACTN</name>